<dbReference type="SUPFAM" id="SSF53448">
    <property type="entry name" value="Nucleotide-diphospho-sugar transferases"/>
    <property type="match status" value="1"/>
</dbReference>
<dbReference type="EMBL" id="FRCJ01000004">
    <property type="protein sequence ID" value="SHM52805.1"/>
    <property type="molecule type" value="Genomic_DNA"/>
</dbReference>
<dbReference type="AlphaFoldDB" id="A0A1M7JIL3"/>
<dbReference type="GO" id="GO:0008781">
    <property type="term" value="F:N-acylneuraminate cytidylyltransferase activity"/>
    <property type="evidence" value="ECO:0007669"/>
    <property type="project" value="TreeGrafter"/>
</dbReference>
<gene>
    <name evidence="1" type="ORF">SAMN04488494_2075</name>
</gene>
<dbReference type="PANTHER" id="PTHR21485:SF6">
    <property type="entry name" value="N-ACYLNEURAMINATE CYTIDYLYLTRANSFERASE-RELATED"/>
    <property type="match status" value="1"/>
</dbReference>
<dbReference type="InterPro" id="IPR050793">
    <property type="entry name" value="CMP-NeuNAc_synthase"/>
</dbReference>
<dbReference type="Gene3D" id="3.90.550.10">
    <property type="entry name" value="Spore Coat Polysaccharide Biosynthesis Protein SpsA, Chain A"/>
    <property type="match status" value="1"/>
</dbReference>
<dbReference type="Proteomes" id="UP000184280">
    <property type="component" value="Unassembled WGS sequence"/>
</dbReference>
<reference evidence="1 2" key="1">
    <citation type="submission" date="2016-11" db="EMBL/GenBank/DDBJ databases">
        <authorList>
            <person name="Jaros S."/>
            <person name="Januszkiewicz K."/>
            <person name="Wedrychowicz H."/>
        </authorList>
    </citation>
    <scope>NUCLEOTIDE SEQUENCE [LARGE SCALE GENOMIC DNA]</scope>
    <source>
        <strain evidence="1 2">BPI-34</strain>
    </source>
</reference>
<dbReference type="OrthoDB" id="9805604at2"/>
<name>A0A1M7JIL3_XYLRU</name>
<protein>
    <submittedName>
        <fullName evidence="1">CMP-N-acetylneuraminic acid synthetase</fullName>
    </submittedName>
</protein>
<sequence>MKVVAIMPIKLKNERCPGKNTRLLGGKPLMQHELDSLKKTGLCDSINVYCSDEAVMPFIPEGVNFIKRPKELDLPTSNFTQIFTCFMNEQDADIYVYAHATAPFITVETMRQCINAVKSGEFDSAFCAVKLQDYLWQDGQPLNFDASNLPRTQDLKPIYQETSGVYAFTKEVFEKYKRRIGIKPFIKEVTFKEAVDIDNPEDFDLAEVMVNINL</sequence>
<dbReference type="PANTHER" id="PTHR21485">
    <property type="entry name" value="HAD SUPERFAMILY MEMBERS CMAS AND KDSC"/>
    <property type="match status" value="1"/>
</dbReference>
<dbReference type="Pfam" id="PF02348">
    <property type="entry name" value="CTP_transf_3"/>
    <property type="match status" value="1"/>
</dbReference>
<accession>A0A1M7JIL3</accession>
<dbReference type="RefSeq" id="WP_073045136.1">
    <property type="nucleotide sequence ID" value="NZ_FOLF01000014.1"/>
</dbReference>
<dbReference type="InterPro" id="IPR003329">
    <property type="entry name" value="Cytidylyl_trans"/>
</dbReference>
<proteinExistence type="predicted"/>
<dbReference type="InterPro" id="IPR029044">
    <property type="entry name" value="Nucleotide-diphossugar_trans"/>
</dbReference>
<organism evidence="1 2">
    <name type="scientific">Xylanibacter ruminicola</name>
    <name type="common">Prevotella ruminicola</name>
    <dbReference type="NCBI Taxonomy" id="839"/>
    <lineage>
        <taxon>Bacteria</taxon>
        <taxon>Pseudomonadati</taxon>
        <taxon>Bacteroidota</taxon>
        <taxon>Bacteroidia</taxon>
        <taxon>Bacteroidales</taxon>
        <taxon>Prevotellaceae</taxon>
        <taxon>Xylanibacter</taxon>
    </lineage>
</organism>
<evidence type="ECO:0000313" key="1">
    <source>
        <dbReference type="EMBL" id="SHM52805.1"/>
    </source>
</evidence>
<evidence type="ECO:0000313" key="2">
    <source>
        <dbReference type="Proteomes" id="UP000184280"/>
    </source>
</evidence>